<evidence type="ECO:0000259" key="2">
    <source>
        <dbReference type="Pfam" id="PF00582"/>
    </source>
</evidence>
<reference evidence="3 4" key="1">
    <citation type="submission" date="2021-03" db="EMBL/GenBank/DDBJ databases">
        <title>Aliifodinibius sp. nov., a new bacterium isolated from saline soil.</title>
        <authorList>
            <person name="Galisteo C."/>
            <person name="De La Haba R."/>
            <person name="Sanchez-Porro C."/>
            <person name="Ventosa A."/>
        </authorList>
    </citation>
    <scope>NUCLEOTIDE SEQUENCE [LARGE SCALE GENOMIC DNA]</scope>
    <source>
        <strain evidence="3 4">1BSP15-2V2</strain>
    </source>
</reference>
<dbReference type="Gene3D" id="3.40.50.620">
    <property type="entry name" value="HUPs"/>
    <property type="match status" value="2"/>
</dbReference>
<dbReference type="InterPro" id="IPR014729">
    <property type="entry name" value="Rossmann-like_a/b/a_fold"/>
</dbReference>
<evidence type="ECO:0000313" key="4">
    <source>
        <dbReference type="Proteomes" id="UP001207918"/>
    </source>
</evidence>
<comment type="similarity">
    <text evidence="1">Belongs to the universal stress protein A family.</text>
</comment>
<feature type="domain" description="UspA" evidence="2">
    <location>
        <begin position="4"/>
        <end position="146"/>
    </location>
</feature>
<dbReference type="PANTHER" id="PTHR46268">
    <property type="entry name" value="STRESS RESPONSE PROTEIN NHAX"/>
    <property type="match status" value="1"/>
</dbReference>
<gene>
    <name evidence="3" type="ORF">J6I44_10525</name>
</gene>
<dbReference type="SUPFAM" id="SSF52402">
    <property type="entry name" value="Adenine nucleotide alpha hydrolases-like"/>
    <property type="match status" value="2"/>
</dbReference>
<keyword evidence="4" id="KW-1185">Reference proteome</keyword>
<organism evidence="3 4">
    <name type="scientific">Fodinibius salsisoli</name>
    <dbReference type="NCBI Taxonomy" id="2820877"/>
    <lineage>
        <taxon>Bacteria</taxon>
        <taxon>Pseudomonadati</taxon>
        <taxon>Balneolota</taxon>
        <taxon>Balneolia</taxon>
        <taxon>Balneolales</taxon>
        <taxon>Balneolaceae</taxon>
        <taxon>Fodinibius</taxon>
    </lineage>
</organism>
<dbReference type="CDD" id="cd00293">
    <property type="entry name" value="USP-like"/>
    <property type="match status" value="2"/>
</dbReference>
<dbReference type="EMBL" id="JAGGJA010000006">
    <property type="protein sequence ID" value="MCW9707294.1"/>
    <property type="molecule type" value="Genomic_DNA"/>
</dbReference>
<proteinExistence type="inferred from homology"/>
<dbReference type="Pfam" id="PF00582">
    <property type="entry name" value="Usp"/>
    <property type="match status" value="2"/>
</dbReference>
<name>A0ABT3PN10_9BACT</name>
<feature type="domain" description="UspA" evidence="2">
    <location>
        <begin position="157"/>
        <end position="318"/>
    </location>
</feature>
<dbReference type="InterPro" id="IPR006016">
    <property type="entry name" value="UspA"/>
</dbReference>
<evidence type="ECO:0000256" key="1">
    <source>
        <dbReference type="ARBA" id="ARBA00008791"/>
    </source>
</evidence>
<sequence length="327" mass="36348">MFTIKKILVPTDFSDHSINAYNAAHQLSRRFGATVDVIHIIQTLHYFNKSIAKLSVPLEMNEDMYPQLKKQASHKLKRLMNDYLKPENKGKDIVQIAPGPARAIAKRAEEGGYDLILMATFGAHASNFLIGSIAEKVIRYSKIPVLTTGESNLDSVENILLPTDGSQISLRALPMAISLADTLNATISLFHVQELYGTAAEVIHMDPAHSVEENIRDIIYTGIREFLTHSWDAIELQRGEHFESQFIYFEEGIKKTIDVTLVVDRGISAHQVIEKYAAENADMVVMASHGRSGLAHVFLGSTTENVARHVTLPVITVKPDFDEMPVG</sequence>
<protein>
    <submittedName>
        <fullName evidence="3">Universal stress protein</fullName>
    </submittedName>
</protein>
<dbReference type="InterPro" id="IPR006015">
    <property type="entry name" value="Universal_stress_UspA"/>
</dbReference>
<dbReference type="PRINTS" id="PR01438">
    <property type="entry name" value="UNVRSLSTRESS"/>
</dbReference>
<dbReference type="Proteomes" id="UP001207918">
    <property type="component" value="Unassembled WGS sequence"/>
</dbReference>
<evidence type="ECO:0000313" key="3">
    <source>
        <dbReference type="EMBL" id="MCW9707294.1"/>
    </source>
</evidence>
<accession>A0ABT3PN10</accession>
<dbReference type="RefSeq" id="WP_265766056.1">
    <property type="nucleotide sequence ID" value="NZ_JAGGJA010000006.1"/>
</dbReference>
<dbReference type="PANTHER" id="PTHR46268:SF6">
    <property type="entry name" value="UNIVERSAL STRESS PROTEIN UP12"/>
    <property type="match status" value="1"/>
</dbReference>
<comment type="caution">
    <text evidence="3">The sequence shown here is derived from an EMBL/GenBank/DDBJ whole genome shotgun (WGS) entry which is preliminary data.</text>
</comment>